<proteinExistence type="predicted"/>
<comment type="caution">
    <text evidence="2">The sequence shown here is derived from an EMBL/GenBank/DDBJ whole genome shotgun (WGS) entry which is preliminary data.</text>
</comment>
<feature type="compositionally biased region" description="Acidic residues" evidence="1">
    <location>
        <begin position="80"/>
        <end position="92"/>
    </location>
</feature>
<gene>
    <name evidence="2" type="ORF">HB662_20735</name>
</gene>
<evidence type="ECO:0000313" key="2">
    <source>
        <dbReference type="EMBL" id="NKE47217.1"/>
    </source>
</evidence>
<keyword evidence="3" id="KW-1185">Reference proteome</keyword>
<name>A0ABX1F4F0_9PROT</name>
<evidence type="ECO:0000313" key="3">
    <source>
        <dbReference type="Proteomes" id="UP000765160"/>
    </source>
</evidence>
<feature type="region of interest" description="Disordered" evidence="1">
    <location>
        <begin position="66"/>
        <end position="111"/>
    </location>
</feature>
<organism evidence="2 3">
    <name type="scientific">Falsiroseomonas frigidaquae</name>
    <dbReference type="NCBI Taxonomy" id="487318"/>
    <lineage>
        <taxon>Bacteria</taxon>
        <taxon>Pseudomonadati</taxon>
        <taxon>Pseudomonadota</taxon>
        <taxon>Alphaproteobacteria</taxon>
        <taxon>Acetobacterales</taxon>
        <taxon>Roseomonadaceae</taxon>
        <taxon>Falsiroseomonas</taxon>
    </lineage>
</organism>
<accession>A0ABX1F4F0</accession>
<dbReference type="RefSeq" id="WP_168052325.1">
    <property type="nucleotide sequence ID" value="NZ_JAATJR010000006.1"/>
</dbReference>
<sequence>MMPIVEFDEGHIMPTAYNRHAARIPGLPHLVDQPGAARMPPVEGPGLHPLNADDLAEVTGGMAARHEQEEVPATPMPPPEADDAEPLGDEDAPQVTTGTATPTGSDHTAVWRPGDGNLDFRAGMIQPDGSHWNELELDLSGLTYDEVRESLGQASFSLNPPGQHGYWEPEPQFYLRPDHLIIPSGQGTLTLFGETVTFSGVYRITLRF</sequence>
<feature type="compositionally biased region" description="Polar residues" evidence="1">
    <location>
        <begin position="94"/>
        <end position="106"/>
    </location>
</feature>
<evidence type="ECO:0000256" key="1">
    <source>
        <dbReference type="SAM" id="MobiDB-lite"/>
    </source>
</evidence>
<dbReference type="EMBL" id="JAAVTX010000006">
    <property type="protein sequence ID" value="NKE47217.1"/>
    <property type="molecule type" value="Genomic_DNA"/>
</dbReference>
<dbReference type="Proteomes" id="UP000765160">
    <property type="component" value="Unassembled WGS sequence"/>
</dbReference>
<protein>
    <submittedName>
        <fullName evidence="2">Uncharacterized protein</fullName>
    </submittedName>
</protein>
<reference evidence="2 3" key="1">
    <citation type="submission" date="2020-03" db="EMBL/GenBank/DDBJ databases">
        <title>Roseomonas selenitidurans sp. nov. isolated from soil.</title>
        <authorList>
            <person name="Liu H."/>
        </authorList>
    </citation>
    <scope>NUCLEOTIDE SEQUENCE [LARGE SCALE GENOMIC DNA]</scope>
    <source>
        <strain evidence="2 3">JCM 15073</strain>
    </source>
</reference>